<evidence type="ECO:0000256" key="2">
    <source>
        <dbReference type="SAM" id="MobiDB-lite"/>
    </source>
</evidence>
<reference evidence="3" key="1">
    <citation type="submission" date="2019-03" db="EMBL/GenBank/DDBJ databases">
        <authorList>
            <person name="Mank J."/>
            <person name="Almeida P."/>
        </authorList>
    </citation>
    <scope>NUCLEOTIDE SEQUENCE</scope>
    <source>
        <strain evidence="3">78183</strain>
    </source>
</reference>
<feature type="region of interest" description="Disordered" evidence="2">
    <location>
        <begin position="148"/>
        <end position="168"/>
    </location>
</feature>
<dbReference type="EMBL" id="CAADRP010001841">
    <property type="protein sequence ID" value="VFU54475.1"/>
    <property type="molecule type" value="Genomic_DNA"/>
</dbReference>
<feature type="coiled-coil region" evidence="1">
    <location>
        <begin position="110"/>
        <end position="144"/>
    </location>
</feature>
<feature type="coiled-coil region" evidence="1">
    <location>
        <begin position="293"/>
        <end position="341"/>
    </location>
</feature>
<dbReference type="Gene3D" id="1.20.5.490">
    <property type="entry name" value="Single helix bin"/>
    <property type="match status" value="1"/>
</dbReference>
<dbReference type="AlphaFoldDB" id="A0A6N2N126"/>
<protein>
    <submittedName>
        <fullName evidence="3">Uncharacterized protein</fullName>
    </submittedName>
</protein>
<gene>
    <name evidence="3" type="ORF">SVIM_LOCUS381137</name>
</gene>
<organism evidence="3">
    <name type="scientific">Salix viminalis</name>
    <name type="common">Common osier</name>
    <name type="synonym">Basket willow</name>
    <dbReference type="NCBI Taxonomy" id="40686"/>
    <lineage>
        <taxon>Eukaryota</taxon>
        <taxon>Viridiplantae</taxon>
        <taxon>Streptophyta</taxon>
        <taxon>Embryophyta</taxon>
        <taxon>Tracheophyta</taxon>
        <taxon>Spermatophyta</taxon>
        <taxon>Magnoliopsida</taxon>
        <taxon>eudicotyledons</taxon>
        <taxon>Gunneridae</taxon>
        <taxon>Pentapetalae</taxon>
        <taxon>rosids</taxon>
        <taxon>fabids</taxon>
        <taxon>Malpighiales</taxon>
        <taxon>Salicaceae</taxon>
        <taxon>Saliceae</taxon>
        <taxon>Salix</taxon>
    </lineage>
</organism>
<accession>A0A6N2N126</accession>
<keyword evidence="1" id="KW-0175">Coiled coil</keyword>
<name>A0A6N2N126_SALVM</name>
<evidence type="ECO:0000313" key="3">
    <source>
        <dbReference type="EMBL" id="VFU54475.1"/>
    </source>
</evidence>
<sequence>MPKLLIGGIADLTNITVDVPKLKLVPVPVTLVLINEILHSKKETSCFDWFSLSIDQRTSLVLHREKFGEEDGQSNPLILIEDPMKTIQWIKVKFRKLRDNKVDELEQRRFHQVLAERNSLKDQLSEANRKIAELENMARAFHAQETLNHQVSHGKKEEDGGIKNSLTDQQSVGEKVIKRFDHRIEAKDEKIRLLKYEVAMKDEEIRGLKSEQDRREEEYTMLRNTIQSACTDMENAVATLGSAFMFRVDEQRGRPGSICEGFRQVLAERDSLKDQLSDAKTTIADQSVSEKAKKRFEHRIQSKDEKIRQLKHELAMKDEEIRSLKSQQDRREEEYGRLRNNIQSACTDMQNAVATLGSAFIFKRPPENGNVDLIGAKSSVGDDIATFCA</sequence>
<evidence type="ECO:0000256" key="1">
    <source>
        <dbReference type="SAM" id="Coils"/>
    </source>
</evidence>
<proteinExistence type="predicted"/>